<evidence type="ECO:0000256" key="2">
    <source>
        <dbReference type="SAM" id="SignalP"/>
    </source>
</evidence>
<keyword evidence="2" id="KW-0732">Signal</keyword>
<evidence type="ECO:0000313" key="3">
    <source>
        <dbReference type="EMBL" id="KAH6680089.1"/>
    </source>
</evidence>
<evidence type="ECO:0000313" key="4">
    <source>
        <dbReference type="Proteomes" id="UP000770015"/>
    </source>
</evidence>
<gene>
    <name evidence="3" type="ORF">F5X68DRAFT_212581</name>
</gene>
<keyword evidence="4" id="KW-1185">Reference proteome</keyword>
<comment type="caution">
    <text evidence="3">The sequence shown here is derived from an EMBL/GenBank/DDBJ whole genome shotgun (WGS) entry which is preliminary data.</text>
</comment>
<feature type="chain" id="PRO_5040239780" description="Secreted protein" evidence="2">
    <location>
        <begin position="32"/>
        <end position="106"/>
    </location>
</feature>
<feature type="region of interest" description="Disordered" evidence="1">
    <location>
        <begin position="83"/>
        <end position="106"/>
    </location>
</feature>
<feature type="signal peptide" evidence="2">
    <location>
        <begin position="1"/>
        <end position="31"/>
    </location>
</feature>
<name>A0A9P8V7I6_9PEZI</name>
<proteinExistence type="predicted"/>
<organism evidence="3 4">
    <name type="scientific">Plectosphaerella plurivora</name>
    <dbReference type="NCBI Taxonomy" id="936078"/>
    <lineage>
        <taxon>Eukaryota</taxon>
        <taxon>Fungi</taxon>
        <taxon>Dikarya</taxon>
        <taxon>Ascomycota</taxon>
        <taxon>Pezizomycotina</taxon>
        <taxon>Sordariomycetes</taxon>
        <taxon>Hypocreomycetidae</taxon>
        <taxon>Glomerellales</taxon>
        <taxon>Plectosphaerellaceae</taxon>
        <taxon>Plectosphaerella</taxon>
    </lineage>
</organism>
<dbReference type="EMBL" id="JAGSXJ010000020">
    <property type="protein sequence ID" value="KAH6680089.1"/>
    <property type="molecule type" value="Genomic_DNA"/>
</dbReference>
<dbReference type="AlphaFoldDB" id="A0A9P8V7I6"/>
<evidence type="ECO:0008006" key="5">
    <source>
        <dbReference type="Google" id="ProtNLM"/>
    </source>
</evidence>
<dbReference type="Proteomes" id="UP000770015">
    <property type="component" value="Unassembled WGS sequence"/>
</dbReference>
<accession>A0A9P8V7I6</accession>
<protein>
    <recommendedName>
        <fullName evidence="5">Secreted protein</fullName>
    </recommendedName>
</protein>
<reference evidence="3" key="1">
    <citation type="journal article" date="2021" name="Nat. Commun.">
        <title>Genetic determinants of endophytism in the Arabidopsis root mycobiome.</title>
        <authorList>
            <person name="Mesny F."/>
            <person name="Miyauchi S."/>
            <person name="Thiergart T."/>
            <person name="Pickel B."/>
            <person name="Atanasova L."/>
            <person name="Karlsson M."/>
            <person name="Huettel B."/>
            <person name="Barry K.W."/>
            <person name="Haridas S."/>
            <person name="Chen C."/>
            <person name="Bauer D."/>
            <person name="Andreopoulos W."/>
            <person name="Pangilinan J."/>
            <person name="LaButti K."/>
            <person name="Riley R."/>
            <person name="Lipzen A."/>
            <person name="Clum A."/>
            <person name="Drula E."/>
            <person name="Henrissat B."/>
            <person name="Kohler A."/>
            <person name="Grigoriev I.V."/>
            <person name="Martin F.M."/>
            <person name="Hacquard S."/>
        </authorList>
    </citation>
    <scope>NUCLEOTIDE SEQUENCE</scope>
    <source>
        <strain evidence="3">MPI-SDFR-AT-0117</strain>
    </source>
</reference>
<evidence type="ECO:0000256" key="1">
    <source>
        <dbReference type="SAM" id="MobiDB-lite"/>
    </source>
</evidence>
<sequence length="106" mass="11606">MAFLFLFLQCLCFSACRFSLSLFQMVCCTLAHHFRHVCGCCSAFVPCRLGTVLHDERHGGVVGWMDGRNAGPGERFVGQAGGMPRYSPMSESNVGRGGTRITETKP</sequence>